<gene>
    <name evidence="2" type="ORF">CB5_LOCUS10601</name>
</gene>
<dbReference type="EMBL" id="LR862146">
    <property type="protein sequence ID" value="CAD1827390.1"/>
    <property type="molecule type" value="Genomic_DNA"/>
</dbReference>
<name>A0A6V7P965_ANACO</name>
<feature type="compositionally biased region" description="Basic residues" evidence="1">
    <location>
        <begin position="1"/>
        <end position="17"/>
    </location>
</feature>
<dbReference type="AlphaFoldDB" id="A0A6V7P965"/>
<accession>A0A6V7P965</accession>
<organism evidence="2">
    <name type="scientific">Ananas comosus var. bracteatus</name>
    <name type="common">red pineapple</name>
    <dbReference type="NCBI Taxonomy" id="296719"/>
    <lineage>
        <taxon>Eukaryota</taxon>
        <taxon>Viridiplantae</taxon>
        <taxon>Streptophyta</taxon>
        <taxon>Embryophyta</taxon>
        <taxon>Tracheophyta</taxon>
        <taxon>Spermatophyta</taxon>
        <taxon>Magnoliopsida</taxon>
        <taxon>Liliopsida</taxon>
        <taxon>Poales</taxon>
        <taxon>Bromeliaceae</taxon>
        <taxon>Bromelioideae</taxon>
        <taxon>Ananas</taxon>
    </lineage>
</organism>
<feature type="region of interest" description="Disordered" evidence="1">
    <location>
        <begin position="1"/>
        <end position="27"/>
    </location>
</feature>
<evidence type="ECO:0000256" key="1">
    <source>
        <dbReference type="SAM" id="MobiDB-lite"/>
    </source>
</evidence>
<feature type="compositionally biased region" description="Basic residues" evidence="1">
    <location>
        <begin position="39"/>
        <end position="50"/>
    </location>
</feature>
<reference evidence="2" key="1">
    <citation type="submission" date="2020-07" db="EMBL/GenBank/DDBJ databases">
        <authorList>
            <person name="Lin J."/>
        </authorList>
    </citation>
    <scope>NUCLEOTIDE SEQUENCE</scope>
</reference>
<evidence type="ECO:0000313" key="2">
    <source>
        <dbReference type="EMBL" id="CAD1827390.1"/>
    </source>
</evidence>
<sequence length="161" mass="17751">MVTKLKKGKRHQGKRGRQWSMSAASASWSMWMKPVARIPRRRPWRGRRSRSSCSGGSAAFARRQRDRHAHHPRHQDCHHRRQLQPQRCRVVAHPSSSSAAVSGIAMPTIPATRIAAIATSFSRSAAASSGYPSSSSVVPPQLPTRGLGGGGRHPRPWSGRR</sequence>
<feature type="region of interest" description="Disordered" evidence="1">
    <location>
        <begin position="122"/>
        <end position="161"/>
    </location>
</feature>
<feature type="compositionally biased region" description="Low complexity" evidence="1">
    <location>
        <begin position="122"/>
        <end position="136"/>
    </location>
</feature>
<feature type="compositionally biased region" description="Low complexity" evidence="1">
    <location>
        <begin position="51"/>
        <end position="61"/>
    </location>
</feature>
<proteinExistence type="predicted"/>
<feature type="region of interest" description="Disordered" evidence="1">
    <location>
        <begin position="39"/>
        <end position="88"/>
    </location>
</feature>
<protein>
    <submittedName>
        <fullName evidence="2">Uncharacterized protein</fullName>
    </submittedName>
</protein>
<feature type="compositionally biased region" description="Basic residues" evidence="1">
    <location>
        <begin position="152"/>
        <end position="161"/>
    </location>
</feature>
<feature type="compositionally biased region" description="Basic residues" evidence="1">
    <location>
        <begin position="62"/>
        <end position="82"/>
    </location>
</feature>